<accession>A0A154BNI4</accession>
<dbReference type="PANTHER" id="PTHR38447:SF1">
    <property type="entry name" value="RNA POLYMERASE-BINDING TRANSCRIPTION FACTOR CARD"/>
    <property type="match status" value="1"/>
</dbReference>
<dbReference type="STRING" id="1794912.AXX12_12120"/>
<sequence length="160" mass="18315">MFQIGDKIFYPAQGGGTIETIEEREVFGETQMYYSISMPHRNMQVMIPIDKTEQLGIRHIVEPEQLDKLLVTINEGETDMSGNDNQLDRKNMLKIRSGNIYEGAEVIRDLVRISAKRKLGTTRKNMLDNALQILISEIVLVKGIPKEQASDLIERFIHIQ</sequence>
<name>A0A154BNI4_ANASB</name>
<dbReference type="InterPro" id="IPR052531">
    <property type="entry name" value="CarD-like_regulator"/>
</dbReference>
<keyword evidence="3" id="KW-1185">Reference proteome</keyword>
<dbReference type="Pfam" id="PF02559">
    <property type="entry name" value="CarD_TRCF_RID"/>
    <property type="match status" value="1"/>
</dbReference>
<dbReference type="RefSeq" id="WP_066244034.1">
    <property type="nucleotide sequence ID" value="NZ_LSGP01000023.1"/>
</dbReference>
<comment type="caution">
    <text evidence="2">The sequence shown here is derived from an EMBL/GenBank/DDBJ whole genome shotgun (WGS) entry which is preliminary data.</text>
</comment>
<organism evidence="2 3">
    <name type="scientific">Anaerosporomusa subterranea</name>
    <dbReference type="NCBI Taxonomy" id="1794912"/>
    <lineage>
        <taxon>Bacteria</taxon>
        <taxon>Bacillati</taxon>
        <taxon>Bacillota</taxon>
        <taxon>Negativicutes</taxon>
        <taxon>Acetonemataceae</taxon>
        <taxon>Anaerosporomusa</taxon>
    </lineage>
</organism>
<dbReference type="InterPro" id="IPR003711">
    <property type="entry name" value="CarD-like/TRCF_RID"/>
</dbReference>
<reference evidence="2 3" key="1">
    <citation type="submission" date="2016-02" db="EMBL/GenBank/DDBJ databases">
        <title>Anaerosporomusa subterraneum gen. nov., sp. nov., a spore-forming obligate anaerobe isolated from saprolite.</title>
        <authorList>
            <person name="Choi J.K."/>
            <person name="Shah M."/>
            <person name="Yee N."/>
        </authorList>
    </citation>
    <scope>NUCLEOTIDE SEQUENCE [LARGE SCALE GENOMIC DNA]</scope>
    <source>
        <strain evidence="2 3">RU4</strain>
    </source>
</reference>
<dbReference type="Gene3D" id="2.40.10.170">
    <property type="match status" value="1"/>
</dbReference>
<dbReference type="PANTHER" id="PTHR38447">
    <property type="entry name" value="TRANSCRIPTION FACTOR YDEB-RELATED"/>
    <property type="match status" value="1"/>
</dbReference>
<dbReference type="SMART" id="SM01058">
    <property type="entry name" value="CarD_TRCF"/>
    <property type="match status" value="1"/>
</dbReference>
<evidence type="ECO:0000259" key="1">
    <source>
        <dbReference type="SMART" id="SM01058"/>
    </source>
</evidence>
<gene>
    <name evidence="2" type="ORF">AXX12_12120</name>
</gene>
<dbReference type="InterPro" id="IPR036101">
    <property type="entry name" value="CarD-like/TRCF_RID_sf"/>
</dbReference>
<feature type="domain" description="CarD-like/TRCF RNAP-interacting" evidence="1">
    <location>
        <begin position="1"/>
        <end position="111"/>
    </location>
</feature>
<dbReference type="InterPro" id="IPR042215">
    <property type="entry name" value="CarD-like_C"/>
</dbReference>
<evidence type="ECO:0000313" key="3">
    <source>
        <dbReference type="Proteomes" id="UP000076268"/>
    </source>
</evidence>
<dbReference type="InterPro" id="IPR048792">
    <property type="entry name" value="CarD_C"/>
</dbReference>
<dbReference type="AlphaFoldDB" id="A0A154BNI4"/>
<dbReference type="Gene3D" id="1.20.58.1290">
    <property type="entry name" value="CarD-like, C-terminal domain"/>
    <property type="match status" value="1"/>
</dbReference>
<protein>
    <submittedName>
        <fullName evidence="2">CarD family transcriptional regulator</fullName>
    </submittedName>
</protein>
<dbReference type="SUPFAM" id="SSF141259">
    <property type="entry name" value="CarD-like"/>
    <property type="match status" value="1"/>
</dbReference>
<dbReference type="Proteomes" id="UP000076268">
    <property type="component" value="Unassembled WGS sequence"/>
</dbReference>
<dbReference type="EMBL" id="LSGP01000023">
    <property type="protein sequence ID" value="KYZ75461.1"/>
    <property type="molecule type" value="Genomic_DNA"/>
</dbReference>
<dbReference type="OrthoDB" id="9786074at2"/>
<dbReference type="GO" id="GO:0009303">
    <property type="term" value="P:rRNA transcription"/>
    <property type="evidence" value="ECO:0007669"/>
    <property type="project" value="TreeGrafter"/>
</dbReference>
<proteinExistence type="predicted"/>
<dbReference type="Pfam" id="PF21095">
    <property type="entry name" value="CarD_C"/>
    <property type="match status" value="1"/>
</dbReference>
<evidence type="ECO:0000313" key="2">
    <source>
        <dbReference type="EMBL" id="KYZ75461.1"/>
    </source>
</evidence>